<dbReference type="Gene3D" id="1.10.150.20">
    <property type="entry name" value="5' to 3' exonuclease, C-terminal subdomain"/>
    <property type="match status" value="1"/>
</dbReference>
<evidence type="ECO:0000259" key="13">
    <source>
        <dbReference type="SMART" id="SM00662"/>
    </source>
</evidence>
<feature type="region of interest" description="Alpha C-terminal domain (alpha-CTD)" evidence="11">
    <location>
        <begin position="265"/>
        <end position="355"/>
    </location>
</feature>
<proteinExistence type="inferred from homology"/>
<dbReference type="Gene3D" id="2.170.120.12">
    <property type="entry name" value="DNA-directed RNA polymerase, insert domain"/>
    <property type="match status" value="1"/>
</dbReference>
<dbReference type="GO" id="GO:0003677">
    <property type="term" value="F:DNA binding"/>
    <property type="evidence" value="ECO:0007669"/>
    <property type="project" value="UniProtKB-UniRule"/>
</dbReference>
<evidence type="ECO:0000256" key="4">
    <source>
        <dbReference type="ARBA" id="ARBA00022478"/>
    </source>
</evidence>
<dbReference type="NCBIfam" id="NF003519">
    <property type="entry name" value="PRK05182.2-5"/>
    <property type="match status" value="1"/>
</dbReference>
<dbReference type="GO" id="GO:0006351">
    <property type="term" value="P:DNA-templated transcription"/>
    <property type="evidence" value="ECO:0007669"/>
    <property type="project" value="UniProtKB-UniRule"/>
</dbReference>
<dbReference type="SMART" id="SM00662">
    <property type="entry name" value="RPOLD"/>
    <property type="match status" value="1"/>
</dbReference>
<keyword evidence="7 11" id="KW-0804">Transcription</keyword>
<dbReference type="Proteomes" id="UP000094487">
    <property type="component" value="Unassembled WGS sequence"/>
</dbReference>
<evidence type="ECO:0000256" key="12">
    <source>
        <dbReference type="SAM" id="MobiDB-lite"/>
    </source>
</evidence>
<keyword evidence="15" id="KW-1185">Reference proteome</keyword>
<dbReference type="NCBIfam" id="NF003513">
    <property type="entry name" value="PRK05182.1-2"/>
    <property type="match status" value="1"/>
</dbReference>
<comment type="caution">
    <text evidence="14">The sequence shown here is derived from an EMBL/GenBank/DDBJ whole genome shotgun (WGS) entry which is preliminary data.</text>
</comment>
<feature type="compositionally biased region" description="Basic and acidic residues" evidence="12">
    <location>
        <begin position="9"/>
        <end position="25"/>
    </location>
</feature>
<protein>
    <recommendedName>
        <fullName evidence="3 11">DNA-directed RNA polymerase subunit alpha</fullName>
        <shortName evidence="11">RNAP subunit alpha</shortName>
        <ecNumber evidence="2 11">2.7.7.6</ecNumber>
    </recommendedName>
    <alternativeName>
        <fullName evidence="9 11">RNA polymerase subunit alpha</fullName>
    </alternativeName>
    <alternativeName>
        <fullName evidence="8 11">Transcriptase subunit alpha</fullName>
    </alternativeName>
</protein>
<feature type="region of interest" description="Disordered" evidence="12">
    <location>
        <begin position="1"/>
        <end position="25"/>
    </location>
</feature>
<comment type="function">
    <text evidence="11">DNA-dependent RNA polymerase catalyzes the transcription of DNA into RNA using the four ribonucleoside triphosphates as substrates.</text>
</comment>
<evidence type="ECO:0000256" key="2">
    <source>
        <dbReference type="ARBA" id="ARBA00012418"/>
    </source>
</evidence>
<dbReference type="InterPro" id="IPR011260">
    <property type="entry name" value="RNAP_asu_C"/>
</dbReference>
<dbReference type="SUPFAM" id="SSF47789">
    <property type="entry name" value="C-terminal domain of RNA polymerase alpha subunit"/>
    <property type="match status" value="1"/>
</dbReference>
<evidence type="ECO:0000256" key="6">
    <source>
        <dbReference type="ARBA" id="ARBA00022695"/>
    </source>
</evidence>
<evidence type="ECO:0000256" key="5">
    <source>
        <dbReference type="ARBA" id="ARBA00022679"/>
    </source>
</evidence>
<evidence type="ECO:0000313" key="14">
    <source>
        <dbReference type="EMBL" id="ODP36123.1"/>
    </source>
</evidence>
<dbReference type="OrthoDB" id="9805706at2"/>
<dbReference type="AlphaFoldDB" id="A0A1E3LQW9"/>
<reference evidence="14 15" key="1">
    <citation type="submission" date="2016-08" db="EMBL/GenBank/DDBJ databases">
        <title>Draft genome of the agarase producing Sphingomonas sp. MCT13.</title>
        <authorList>
            <person name="D'Andrea M.M."/>
            <person name="Rossolini G.M."/>
            <person name="Thaller M.C."/>
        </authorList>
    </citation>
    <scope>NUCLEOTIDE SEQUENCE [LARGE SCALE GENOMIC DNA]</scope>
    <source>
        <strain evidence="14 15">MCT13</strain>
    </source>
</reference>
<keyword evidence="6 11" id="KW-0548">Nucleotidyltransferase</keyword>
<feature type="region of interest" description="Alpha N-terminal domain (alpha-NTD)" evidence="11">
    <location>
        <begin position="1"/>
        <end position="235"/>
    </location>
</feature>
<comment type="similarity">
    <text evidence="1 11">Belongs to the RNA polymerase alpha chain family.</text>
</comment>
<dbReference type="STRING" id="1888892.BFL28_06845"/>
<sequence>MSVNAKNWQELKKPNGLEKKGGDGKRKATFVAEPLERGFGLTLGNALRRVLLSSLQGAAVTSIKIENVLHEFSSLAGVREDVTDLVLNVKQIALRMQGEGAKRLQLSATGPAEVKAGDIAVSGDIEVMNPELVLCHLDDGATLNMELTADTGKGYVPAAANRPADAPIGLIPVDALYSPVRQVSYKVENTRVGQELDYDKLSLSIETDGTVTPEDALAYAARILQDQLALFVHFDDSAITRSAPIGVAAPAAGGAEAGAGDTATINRYLLKKVDELELSVRSANCLKNDNIIYIGDLVQKTEAEMLRTPNFGRKSLNEIKEVLSSMGLRLGMEIPGWPPENIEEMAKKLEQEIMG</sequence>
<accession>A0A1E3LQW9</accession>
<dbReference type="GO" id="GO:0003899">
    <property type="term" value="F:DNA-directed RNA polymerase activity"/>
    <property type="evidence" value="ECO:0007669"/>
    <property type="project" value="UniProtKB-UniRule"/>
</dbReference>
<dbReference type="Pfam" id="PF01193">
    <property type="entry name" value="RNA_pol_L"/>
    <property type="match status" value="1"/>
</dbReference>
<dbReference type="NCBIfam" id="TIGR02027">
    <property type="entry name" value="rpoA"/>
    <property type="match status" value="1"/>
</dbReference>
<gene>
    <name evidence="11" type="primary">rpoA</name>
    <name evidence="14" type="ORF">BFL28_06845</name>
</gene>
<dbReference type="EMBL" id="MDDS01000081">
    <property type="protein sequence ID" value="ODP36123.1"/>
    <property type="molecule type" value="Genomic_DNA"/>
</dbReference>
<dbReference type="GO" id="GO:0046983">
    <property type="term" value="F:protein dimerization activity"/>
    <property type="evidence" value="ECO:0007669"/>
    <property type="project" value="InterPro"/>
</dbReference>
<dbReference type="FunFam" id="1.10.150.20:FF:000001">
    <property type="entry name" value="DNA-directed RNA polymerase subunit alpha"/>
    <property type="match status" value="1"/>
</dbReference>
<evidence type="ECO:0000256" key="3">
    <source>
        <dbReference type="ARBA" id="ARBA00015972"/>
    </source>
</evidence>
<feature type="domain" description="DNA-directed RNA polymerase RpoA/D/Rpb3-type" evidence="13">
    <location>
        <begin position="27"/>
        <end position="234"/>
    </location>
</feature>
<dbReference type="GO" id="GO:0000428">
    <property type="term" value="C:DNA-directed RNA polymerase complex"/>
    <property type="evidence" value="ECO:0007669"/>
    <property type="project" value="UniProtKB-KW"/>
</dbReference>
<dbReference type="SUPFAM" id="SSF56553">
    <property type="entry name" value="Insert subdomain of RNA polymerase alpha subunit"/>
    <property type="match status" value="1"/>
</dbReference>
<name>A0A1E3LQW9_9SPHN</name>
<dbReference type="SUPFAM" id="SSF55257">
    <property type="entry name" value="RBP11-like subunits of RNA polymerase"/>
    <property type="match status" value="1"/>
</dbReference>
<organism evidence="14 15">
    <name type="scientific">Sphingomonas turrisvirgatae</name>
    <dbReference type="NCBI Taxonomy" id="1888892"/>
    <lineage>
        <taxon>Bacteria</taxon>
        <taxon>Pseudomonadati</taxon>
        <taxon>Pseudomonadota</taxon>
        <taxon>Alphaproteobacteria</taxon>
        <taxon>Sphingomonadales</taxon>
        <taxon>Sphingomonadaceae</taxon>
        <taxon>Sphingomonas</taxon>
    </lineage>
</organism>
<evidence type="ECO:0000256" key="9">
    <source>
        <dbReference type="ARBA" id="ARBA00033070"/>
    </source>
</evidence>
<comment type="catalytic activity">
    <reaction evidence="10 11">
        <text>RNA(n) + a ribonucleoside 5'-triphosphate = RNA(n+1) + diphosphate</text>
        <dbReference type="Rhea" id="RHEA:21248"/>
        <dbReference type="Rhea" id="RHEA-COMP:14527"/>
        <dbReference type="Rhea" id="RHEA-COMP:17342"/>
        <dbReference type="ChEBI" id="CHEBI:33019"/>
        <dbReference type="ChEBI" id="CHEBI:61557"/>
        <dbReference type="ChEBI" id="CHEBI:140395"/>
        <dbReference type="EC" id="2.7.7.6"/>
    </reaction>
</comment>
<evidence type="ECO:0000256" key="7">
    <source>
        <dbReference type="ARBA" id="ARBA00023163"/>
    </source>
</evidence>
<evidence type="ECO:0000256" key="11">
    <source>
        <dbReference type="HAMAP-Rule" id="MF_00059"/>
    </source>
</evidence>
<comment type="subunit">
    <text evidence="11">Homodimer. The RNAP catalytic core consists of 2 alpha, 1 beta, 1 beta' and 1 omega subunit. When a sigma factor is associated with the core the holoenzyme is formed, which can initiate transcription.</text>
</comment>
<evidence type="ECO:0000256" key="1">
    <source>
        <dbReference type="ARBA" id="ARBA00007123"/>
    </source>
</evidence>
<dbReference type="CDD" id="cd06928">
    <property type="entry name" value="RNAP_alpha_NTD"/>
    <property type="match status" value="1"/>
</dbReference>
<dbReference type="Pfam" id="PF01000">
    <property type="entry name" value="RNA_pol_A_bac"/>
    <property type="match status" value="1"/>
</dbReference>
<keyword evidence="4 11" id="KW-0240">DNA-directed RNA polymerase</keyword>
<keyword evidence="5 11" id="KW-0808">Transferase</keyword>
<dbReference type="HAMAP" id="MF_00059">
    <property type="entry name" value="RNApol_bact_RpoA"/>
    <property type="match status" value="1"/>
</dbReference>
<dbReference type="Pfam" id="PF03118">
    <property type="entry name" value="RNA_pol_A_CTD"/>
    <property type="match status" value="1"/>
</dbReference>
<dbReference type="Gene3D" id="3.30.1360.10">
    <property type="entry name" value="RNA polymerase, RBP11-like subunit"/>
    <property type="match status" value="1"/>
</dbReference>
<dbReference type="GO" id="GO:0005737">
    <property type="term" value="C:cytoplasm"/>
    <property type="evidence" value="ECO:0007669"/>
    <property type="project" value="UniProtKB-ARBA"/>
</dbReference>
<dbReference type="InterPro" id="IPR011262">
    <property type="entry name" value="DNA-dir_RNA_pol_insert"/>
</dbReference>
<dbReference type="InterPro" id="IPR036603">
    <property type="entry name" value="RBP11-like"/>
</dbReference>
<evidence type="ECO:0000256" key="10">
    <source>
        <dbReference type="ARBA" id="ARBA00048552"/>
    </source>
</evidence>
<evidence type="ECO:0000256" key="8">
    <source>
        <dbReference type="ARBA" id="ARBA00032524"/>
    </source>
</evidence>
<dbReference type="EC" id="2.7.7.6" evidence="2 11"/>
<dbReference type="InterPro" id="IPR011263">
    <property type="entry name" value="DNA-dir_RNA_pol_RpoA/D/Rpb3"/>
</dbReference>
<dbReference type="InterPro" id="IPR011773">
    <property type="entry name" value="DNA-dir_RpoA"/>
</dbReference>
<dbReference type="InterPro" id="IPR036643">
    <property type="entry name" value="RNApol_insert_sf"/>
</dbReference>
<comment type="domain">
    <text evidence="11">The N-terminal domain is essential for RNAP assembly and basal transcription, whereas the C-terminal domain is involved in interaction with transcriptional regulators and with upstream promoter elements.</text>
</comment>
<evidence type="ECO:0000313" key="15">
    <source>
        <dbReference type="Proteomes" id="UP000094487"/>
    </source>
</evidence>
<dbReference type="FunFam" id="2.170.120.12:FF:000001">
    <property type="entry name" value="DNA-directed RNA polymerase subunit alpha"/>
    <property type="match status" value="1"/>
</dbReference>
<dbReference type="RefSeq" id="WP_069321992.1">
    <property type="nucleotide sequence ID" value="NZ_MDDS01000081.1"/>
</dbReference>